<dbReference type="InterPro" id="IPR002502">
    <property type="entry name" value="Amidase_domain"/>
</dbReference>
<dbReference type="CDD" id="cd06583">
    <property type="entry name" value="PGRP"/>
    <property type="match status" value="1"/>
</dbReference>
<evidence type="ECO:0000256" key="4">
    <source>
        <dbReference type="ARBA" id="ARBA00023316"/>
    </source>
</evidence>
<comment type="caution">
    <text evidence="6">The sequence shown here is derived from an EMBL/GenBank/DDBJ whole genome shotgun (WGS) entry which is preliminary data.</text>
</comment>
<evidence type="ECO:0000313" key="7">
    <source>
        <dbReference type="Proteomes" id="UP000668068"/>
    </source>
</evidence>
<dbReference type="GO" id="GO:0009253">
    <property type="term" value="P:peptidoglycan catabolic process"/>
    <property type="evidence" value="ECO:0007669"/>
    <property type="project" value="InterPro"/>
</dbReference>
<dbReference type="SUPFAM" id="SSF55846">
    <property type="entry name" value="N-acetylmuramoyl-L-alanine amidase-like"/>
    <property type="match status" value="1"/>
</dbReference>
<comment type="catalytic activity">
    <reaction evidence="1">
        <text>Hydrolyzes the link between N-acetylmuramoyl residues and L-amino acid residues in certain cell-wall glycopeptides.</text>
        <dbReference type="EC" id="3.5.1.28"/>
    </reaction>
</comment>
<evidence type="ECO:0000259" key="5">
    <source>
        <dbReference type="PROSITE" id="PS51781"/>
    </source>
</evidence>
<gene>
    <name evidence="6" type="ORF">JJB47_11625</name>
</gene>
<keyword evidence="4" id="KW-0961">Cell wall biogenesis/degradation</keyword>
<evidence type="ECO:0000256" key="3">
    <source>
        <dbReference type="ARBA" id="ARBA00022801"/>
    </source>
</evidence>
<reference evidence="6" key="1">
    <citation type="submission" date="2020-12" db="EMBL/GenBank/DDBJ databases">
        <title>Comparative genomics of Clostridium perfringens reveals patterns of host-associated phylogenetic clades and virulence factors.</title>
        <authorList>
            <person name="Smith A.H."/>
            <person name="Geier R."/>
        </authorList>
    </citation>
    <scope>NUCLEOTIDE SEQUENCE</scope>
    <source>
        <strain evidence="6">CHD30677R</strain>
    </source>
</reference>
<dbReference type="InterPro" id="IPR003646">
    <property type="entry name" value="SH3-like_bac-type"/>
</dbReference>
<dbReference type="SMART" id="SM00644">
    <property type="entry name" value="Ami_2"/>
    <property type="match status" value="1"/>
</dbReference>
<dbReference type="PROSITE" id="PS51781">
    <property type="entry name" value="SH3B"/>
    <property type="match status" value="1"/>
</dbReference>
<dbReference type="PANTHER" id="PTHR30417">
    <property type="entry name" value="N-ACETYLMURAMOYL-L-ALANINE AMIDASE AMID"/>
    <property type="match status" value="1"/>
</dbReference>
<organism evidence="6 7">
    <name type="scientific">Clostridium perfringens</name>
    <dbReference type="NCBI Taxonomy" id="1502"/>
    <lineage>
        <taxon>Bacteria</taxon>
        <taxon>Bacillati</taxon>
        <taxon>Bacillota</taxon>
        <taxon>Clostridia</taxon>
        <taxon>Eubacteriales</taxon>
        <taxon>Clostridiaceae</taxon>
        <taxon>Clostridium</taxon>
    </lineage>
</organism>
<proteinExistence type="predicted"/>
<dbReference type="InterPro" id="IPR036505">
    <property type="entry name" value="Amidase/PGRP_sf"/>
</dbReference>
<accession>A0AAW4IYX1</accession>
<sequence length="394" mass="46006">MSVEMKYRFDNDDHWVGTNNPEYIVIHDTGNYDDTDEGNANYFCTGHRRASAHYFVDEDSITQVVREHDSAFHCGDGYDRYGIGNRNSIGIEMCKTKGDISEQTIENTLWLVKDIQKKYGIPNSKVVRHWDCSRKECPNTFMPNNWARWWDFKARLEGNKIASVETIKKDNPYCFYESDITKTNATIVGQGNIQVLDDKCNSIEGRYISSLDKIFVLGIYPSSKFIEVIYPSGDKKYHAYISIENYNRISFDYHMEYQNDDGDTYVWWSSENVNKTEHDEVLAPNKKASPMYRENGWLRISFYREDGTPTDGYVRYEGQQSEKFYEEAKIKQGVVKVSNYLNVRDDVNGNIIGKVFNNEKVTIVWTETGWYYIEYDTSHGKKRGYVDAKYVEIE</sequence>
<dbReference type="Pfam" id="PF01510">
    <property type="entry name" value="Amidase_2"/>
    <property type="match status" value="1"/>
</dbReference>
<dbReference type="GO" id="GO:0071555">
    <property type="term" value="P:cell wall organization"/>
    <property type="evidence" value="ECO:0007669"/>
    <property type="project" value="UniProtKB-KW"/>
</dbReference>
<dbReference type="AlphaFoldDB" id="A0AAW4IYX1"/>
<dbReference type="PANTHER" id="PTHR30417:SF1">
    <property type="entry name" value="N-ACETYLMURAMOYL-L-ALANINE AMIDASE AMID"/>
    <property type="match status" value="1"/>
</dbReference>
<dbReference type="RefSeq" id="WP_208340927.1">
    <property type="nucleotide sequence ID" value="NZ_JAENQO010000007.1"/>
</dbReference>
<dbReference type="EMBL" id="JAENQP010000007">
    <property type="protein sequence ID" value="MBO3359420.1"/>
    <property type="molecule type" value="Genomic_DNA"/>
</dbReference>
<name>A0AAW4IYX1_CLOPF</name>
<keyword evidence="3" id="KW-0378">Hydrolase</keyword>
<dbReference type="GO" id="GO:0009254">
    <property type="term" value="P:peptidoglycan turnover"/>
    <property type="evidence" value="ECO:0007669"/>
    <property type="project" value="TreeGrafter"/>
</dbReference>
<dbReference type="EC" id="3.5.1.28" evidence="2"/>
<dbReference type="Pfam" id="PF08239">
    <property type="entry name" value="SH3_3"/>
    <property type="match status" value="1"/>
</dbReference>
<dbReference type="Gene3D" id="3.40.80.10">
    <property type="entry name" value="Peptidoglycan recognition protein-like"/>
    <property type="match status" value="1"/>
</dbReference>
<feature type="domain" description="SH3b" evidence="5">
    <location>
        <begin position="325"/>
        <end position="394"/>
    </location>
</feature>
<dbReference type="Gene3D" id="2.30.30.40">
    <property type="entry name" value="SH3 Domains"/>
    <property type="match status" value="1"/>
</dbReference>
<evidence type="ECO:0000313" key="6">
    <source>
        <dbReference type="EMBL" id="MBO3359420.1"/>
    </source>
</evidence>
<evidence type="ECO:0000256" key="2">
    <source>
        <dbReference type="ARBA" id="ARBA00011901"/>
    </source>
</evidence>
<dbReference type="InterPro" id="IPR051206">
    <property type="entry name" value="NAMLAA_amidase_2"/>
</dbReference>
<dbReference type="Proteomes" id="UP000668068">
    <property type="component" value="Unassembled WGS sequence"/>
</dbReference>
<protein>
    <recommendedName>
        <fullName evidence="2">N-acetylmuramoyl-L-alanine amidase</fullName>
        <ecNumber evidence="2">3.5.1.28</ecNumber>
    </recommendedName>
</protein>
<evidence type="ECO:0000256" key="1">
    <source>
        <dbReference type="ARBA" id="ARBA00001561"/>
    </source>
</evidence>
<dbReference type="GO" id="GO:0008745">
    <property type="term" value="F:N-acetylmuramoyl-L-alanine amidase activity"/>
    <property type="evidence" value="ECO:0007669"/>
    <property type="project" value="UniProtKB-EC"/>
</dbReference>